<evidence type="ECO:0000256" key="8">
    <source>
        <dbReference type="ARBA" id="ARBA00023136"/>
    </source>
</evidence>
<evidence type="ECO:0000256" key="7">
    <source>
        <dbReference type="ARBA" id="ARBA00022989"/>
    </source>
</evidence>
<dbReference type="AlphaFoldDB" id="A0ABD3IRQ1"/>
<evidence type="ECO:0000256" key="5">
    <source>
        <dbReference type="ARBA" id="ARBA00022677"/>
    </source>
</evidence>
<feature type="transmembrane region" description="Helical" evidence="10">
    <location>
        <begin position="65"/>
        <end position="84"/>
    </location>
</feature>
<protein>
    <recommendedName>
        <fullName evidence="13">Oleosin</fullName>
    </recommendedName>
</protein>
<feature type="region of interest" description="Disordered" evidence="9">
    <location>
        <begin position="1"/>
        <end position="20"/>
    </location>
</feature>
<dbReference type="Proteomes" id="UP001634007">
    <property type="component" value="Unassembled WGS sequence"/>
</dbReference>
<comment type="function">
    <text evidence="1">May have a structural role to stabilize the lipid body during desiccation of the seed by preventing coalescence of the oil. Probably interacts with both lipid and phospholipid moieties of lipid bodies. May also provide recognition signals for specific lipase anchorage in lipolysis during seedling growth.</text>
</comment>
<sequence>MAEHHQARQLQIRPHRQQPAATSIQKLRDLFSEKGPSTAQVLTVVTLVPVGFFLLLLAGLTFAGTLIGLAVTAPLFILFSPVLIPAALTIGLAVAGFLTAGAFGITGLAFFTWTLRMMRELLPEPVGQAQRKMQDAAGHLGQRTKDLGQAIQDKAHGP</sequence>
<evidence type="ECO:0000313" key="11">
    <source>
        <dbReference type="EMBL" id="KAL3716838.1"/>
    </source>
</evidence>
<keyword evidence="12" id="KW-1185">Reference proteome</keyword>
<dbReference type="InterPro" id="IPR000136">
    <property type="entry name" value="Oleosin"/>
</dbReference>
<dbReference type="PANTHER" id="PTHR33203">
    <property type="entry name" value="OLEOSIN"/>
    <property type="match status" value="1"/>
</dbReference>
<gene>
    <name evidence="11" type="ORF">ACJRO7_008420</name>
</gene>
<evidence type="ECO:0000256" key="10">
    <source>
        <dbReference type="SAM" id="Phobius"/>
    </source>
</evidence>
<accession>A0ABD3IRQ1</accession>
<keyword evidence="8 10" id="KW-0472">Membrane</keyword>
<dbReference type="GO" id="GO:0009791">
    <property type="term" value="P:post-embryonic development"/>
    <property type="evidence" value="ECO:0007669"/>
    <property type="project" value="UniProtKB-ARBA"/>
</dbReference>
<feature type="transmembrane region" description="Helical" evidence="10">
    <location>
        <begin position="90"/>
        <end position="113"/>
    </location>
</feature>
<evidence type="ECO:0000256" key="1">
    <source>
        <dbReference type="ARBA" id="ARBA00002582"/>
    </source>
</evidence>
<keyword evidence="5" id="KW-0551">Lipid droplet</keyword>
<organism evidence="11 12">
    <name type="scientific">Eucalyptus globulus</name>
    <name type="common">Tasmanian blue gum</name>
    <dbReference type="NCBI Taxonomy" id="34317"/>
    <lineage>
        <taxon>Eukaryota</taxon>
        <taxon>Viridiplantae</taxon>
        <taxon>Streptophyta</taxon>
        <taxon>Embryophyta</taxon>
        <taxon>Tracheophyta</taxon>
        <taxon>Spermatophyta</taxon>
        <taxon>Magnoliopsida</taxon>
        <taxon>eudicotyledons</taxon>
        <taxon>Gunneridae</taxon>
        <taxon>Pentapetalae</taxon>
        <taxon>rosids</taxon>
        <taxon>malvids</taxon>
        <taxon>Myrtales</taxon>
        <taxon>Myrtaceae</taxon>
        <taxon>Myrtoideae</taxon>
        <taxon>Eucalypteae</taxon>
        <taxon>Eucalyptus</taxon>
    </lineage>
</organism>
<keyword evidence="7 10" id="KW-1133">Transmembrane helix</keyword>
<reference evidence="11 12" key="1">
    <citation type="submission" date="2024-11" db="EMBL/GenBank/DDBJ databases">
        <title>Chromosome-level genome assembly of Eucalyptus globulus Labill. provides insights into its genome evolution.</title>
        <authorList>
            <person name="Li X."/>
        </authorList>
    </citation>
    <scope>NUCLEOTIDE SEQUENCE [LARGE SCALE GENOMIC DNA]</scope>
    <source>
        <strain evidence="11">CL2024</strain>
        <tissue evidence="11">Fresh tender leaves</tissue>
    </source>
</reference>
<dbReference type="GO" id="GO:0048608">
    <property type="term" value="P:reproductive structure development"/>
    <property type="evidence" value="ECO:0007669"/>
    <property type="project" value="UniProtKB-ARBA"/>
</dbReference>
<evidence type="ECO:0000256" key="6">
    <source>
        <dbReference type="ARBA" id="ARBA00022692"/>
    </source>
</evidence>
<evidence type="ECO:0000256" key="4">
    <source>
        <dbReference type="ARBA" id="ARBA00010858"/>
    </source>
</evidence>
<comment type="subcellular location">
    <subcellularLocation>
        <location evidence="3">Lipid droplet</location>
    </subcellularLocation>
    <subcellularLocation>
        <location evidence="2">Membrane</location>
        <topology evidence="2">Multi-pass membrane protein</topology>
    </subcellularLocation>
</comment>
<keyword evidence="6 10" id="KW-0812">Transmembrane</keyword>
<evidence type="ECO:0000256" key="2">
    <source>
        <dbReference type="ARBA" id="ARBA00004141"/>
    </source>
</evidence>
<dbReference type="Pfam" id="PF01277">
    <property type="entry name" value="Oleosin"/>
    <property type="match status" value="1"/>
</dbReference>
<evidence type="ECO:0008006" key="13">
    <source>
        <dbReference type="Google" id="ProtNLM"/>
    </source>
</evidence>
<name>A0ABD3IRQ1_EUCGL</name>
<evidence type="ECO:0000313" key="12">
    <source>
        <dbReference type="Proteomes" id="UP001634007"/>
    </source>
</evidence>
<proteinExistence type="inferred from homology"/>
<dbReference type="GO" id="GO:0005811">
    <property type="term" value="C:lipid droplet"/>
    <property type="evidence" value="ECO:0007669"/>
    <property type="project" value="UniProtKB-SubCell"/>
</dbReference>
<dbReference type="EMBL" id="JBJKBG010000011">
    <property type="protein sequence ID" value="KAL3716838.1"/>
    <property type="molecule type" value="Genomic_DNA"/>
</dbReference>
<dbReference type="PANTHER" id="PTHR33203:SF44">
    <property type="entry name" value="OLEOSIN 20.3 KDA"/>
    <property type="match status" value="1"/>
</dbReference>
<feature type="transmembrane region" description="Helical" evidence="10">
    <location>
        <begin position="39"/>
        <end position="58"/>
    </location>
</feature>
<comment type="similarity">
    <text evidence="4">Belongs to the oleosin family.</text>
</comment>
<evidence type="ECO:0000256" key="3">
    <source>
        <dbReference type="ARBA" id="ARBA00004502"/>
    </source>
</evidence>
<comment type="caution">
    <text evidence="11">The sequence shown here is derived from an EMBL/GenBank/DDBJ whole genome shotgun (WGS) entry which is preliminary data.</text>
</comment>
<evidence type="ECO:0000256" key="9">
    <source>
        <dbReference type="SAM" id="MobiDB-lite"/>
    </source>
</evidence>
<dbReference type="GO" id="GO:0016020">
    <property type="term" value="C:membrane"/>
    <property type="evidence" value="ECO:0007669"/>
    <property type="project" value="UniProtKB-SubCell"/>
</dbReference>